<dbReference type="EMBL" id="JASCZI010060562">
    <property type="protein sequence ID" value="MED6133957.1"/>
    <property type="molecule type" value="Genomic_DNA"/>
</dbReference>
<dbReference type="PANTHER" id="PTHR11439">
    <property type="entry name" value="GAG-POL-RELATED RETROTRANSPOSON"/>
    <property type="match status" value="1"/>
</dbReference>
<dbReference type="InterPro" id="IPR043502">
    <property type="entry name" value="DNA/RNA_pol_sf"/>
</dbReference>
<dbReference type="Pfam" id="PF07727">
    <property type="entry name" value="RVT_2"/>
    <property type="match status" value="1"/>
</dbReference>
<feature type="domain" description="Reverse transcriptase Ty1/copia-type" evidence="2">
    <location>
        <begin position="150"/>
        <end position="392"/>
    </location>
</feature>
<dbReference type="PANTHER" id="PTHR11439:SF455">
    <property type="entry name" value="RLK (RECEPTOR-LIKE PROTEIN KINASE) 8, PUTATIVE-RELATED"/>
    <property type="match status" value="1"/>
</dbReference>
<dbReference type="Proteomes" id="UP001341840">
    <property type="component" value="Unassembled WGS sequence"/>
</dbReference>
<keyword evidence="4" id="KW-1185">Reference proteome</keyword>
<name>A0ABU6SC28_9FABA</name>
<evidence type="ECO:0000313" key="3">
    <source>
        <dbReference type="EMBL" id="MED6133957.1"/>
    </source>
</evidence>
<feature type="compositionally biased region" description="Polar residues" evidence="1">
    <location>
        <begin position="13"/>
        <end position="39"/>
    </location>
</feature>
<dbReference type="SUPFAM" id="SSF56672">
    <property type="entry name" value="DNA/RNA polymerases"/>
    <property type="match status" value="1"/>
</dbReference>
<evidence type="ECO:0000313" key="4">
    <source>
        <dbReference type="Proteomes" id="UP001341840"/>
    </source>
</evidence>
<feature type="region of interest" description="Disordered" evidence="1">
    <location>
        <begin position="1"/>
        <end position="62"/>
    </location>
</feature>
<reference evidence="3 4" key="1">
    <citation type="journal article" date="2023" name="Plants (Basel)">
        <title>Bridging the Gap: Combining Genomics and Transcriptomics Approaches to Understand Stylosanthes scabra, an Orphan Legume from the Brazilian Caatinga.</title>
        <authorList>
            <person name="Ferreira-Neto J.R.C."/>
            <person name="da Silva M.D."/>
            <person name="Binneck E."/>
            <person name="de Melo N.F."/>
            <person name="da Silva R.H."/>
            <person name="de Melo A.L.T.M."/>
            <person name="Pandolfi V."/>
            <person name="Bustamante F.O."/>
            <person name="Brasileiro-Vidal A.C."/>
            <person name="Benko-Iseppon A.M."/>
        </authorList>
    </citation>
    <scope>NUCLEOTIDE SEQUENCE [LARGE SCALE GENOMIC DNA]</scope>
    <source>
        <tissue evidence="3">Leaves</tissue>
    </source>
</reference>
<feature type="compositionally biased region" description="Low complexity" evidence="1">
    <location>
        <begin position="47"/>
        <end position="60"/>
    </location>
</feature>
<accession>A0ABU6SC28</accession>
<evidence type="ECO:0000256" key="1">
    <source>
        <dbReference type="SAM" id="MobiDB-lite"/>
    </source>
</evidence>
<sequence>MSGLEKSPIGTPTAPTINDHTLSMSTPQHLATPTTSQNIAHPDLGGTSQQPSSTTQSASPIQVPIKGIEKVLPINTTNSETAQTSIPITNTHAMTTRSKTGNLKPRTFLTNTTAQIDYTKVIPDTAKQALLVPQWKQTMDTELQALNRCKTWSLVDPPHNAIIVTCKWVFALKKNPQGEILRYKARLVAKGFQQKKGVDYEEIFSPVVRPTTIRIIITIALTQGWVLKQFDFDNAFLNGFLTESVYMQQPPNYPVVVPNKVCKLHKAIYGLKQAPRAWYKTLSQTLHQFGFKNATHDIALFIRNRNKEITYILVYVDDIVITGSNSEAIQVVINQLNSIFPLKDLGKLHYFLGLEVTDLGTKRLLLSQTKYTKDLLRKVDMTDAKPMPTPITSSLKLFHNDSDLFDDPKKFRSIVGALQYLTITRSDIAYSVNRCSQFMQNPTIAQWKAVKRILRYLQGSIQQGIIFNKCTNYRILAFSNADWASDLDDRRSISGFCIFLGTNLIS</sequence>
<protein>
    <recommendedName>
        <fullName evidence="2">Reverse transcriptase Ty1/copia-type domain-containing protein</fullName>
    </recommendedName>
</protein>
<organism evidence="3 4">
    <name type="scientific">Stylosanthes scabra</name>
    <dbReference type="NCBI Taxonomy" id="79078"/>
    <lineage>
        <taxon>Eukaryota</taxon>
        <taxon>Viridiplantae</taxon>
        <taxon>Streptophyta</taxon>
        <taxon>Embryophyta</taxon>
        <taxon>Tracheophyta</taxon>
        <taxon>Spermatophyta</taxon>
        <taxon>Magnoliopsida</taxon>
        <taxon>eudicotyledons</taxon>
        <taxon>Gunneridae</taxon>
        <taxon>Pentapetalae</taxon>
        <taxon>rosids</taxon>
        <taxon>fabids</taxon>
        <taxon>Fabales</taxon>
        <taxon>Fabaceae</taxon>
        <taxon>Papilionoideae</taxon>
        <taxon>50 kb inversion clade</taxon>
        <taxon>dalbergioids sensu lato</taxon>
        <taxon>Dalbergieae</taxon>
        <taxon>Pterocarpus clade</taxon>
        <taxon>Stylosanthes</taxon>
    </lineage>
</organism>
<proteinExistence type="predicted"/>
<dbReference type="InterPro" id="IPR013103">
    <property type="entry name" value="RVT_2"/>
</dbReference>
<gene>
    <name evidence="3" type="ORF">PIB30_117009</name>
</gene>
<evidence type="ECO:0000259" key="2">
    <source>
        <dbReference type="Pfam" id="PF07727"/>
    </source>
</evidence>
<comment type="caution">
    <text evidence="3">The sequence shown here is derived from an EMBL/GenBank/DDBJ whole genome shotgun (WGS) entry which is preliminary data.</text>
</comment>